<dbReference type="Pfam" id="PF02771">
    <property type="entry name" value="Acyl-CoA_dh_N"/>
    <property type="match status" value="1"/>
</dbReference>
<gene>
    <name evidence="2" type="ORF">CHARACLAT_004523</name>
</gene>
<evidence type="ECO:0000313" key="3">
    <source>
        <dbReference type="Proteomes" id="UP001352852"/>
    </source>
</evidence>
<protein>
    <recommendedName>
        <fullName evidence="1">Acyl-CoA dehydrogenase/oxidase N-terminal domain-containing protein</fullName>
    </recommendedName>
</protein>
<dbReference type="EMBL" id="JAHUTJ010041197">
    <property type="protein sequence ID" value="MED6279807.1"/>
    <property type="molecule type" value="Genomic_DNA"/>
</dbReference>
<dbReference type="Gene3D" id="1.10.540.10">
    <property type="entry name" value="Acyl-CoA dehydrogenase/oxidase, N-terminal domain"/>
    <property type="match status" value="1"/>
</dbReference>
<organism evidence="2 3">
    <name type="scientific">Characodon lateralis</name>
    <dbReference type="NCBI Taxonomy" id="208331"/>
    <lineage>
        <taxon>Eukaryota</taxon>
        <taxon>Metazoa</taxon>
        <taxon>Chordata</taxon>
        <taxon>Craniata</taxon>
        <taxon>Vertebrata</taxon>
        <taxon>Euteleostomi</taxon>
        <taxon>Actinopterygii</taxon>
        <taxon>Neopterygii</taxon>
        <taxon>Teleostei</taxon>
        <taxon>Neoteleostei</taxon>
        <taxon>Acanthomorphata</taxon>
        <taxon>Ovalentaria</taxon>
        <taxon>Atherinomorphae</taxon>
        <taxon>Cyprinodontiformes</taxon>
        <taxon>Goodeidae</taxon>
        <taxon>Characodon</taxon>
    </lineage>
</organism>
<dbReference type="InterPro" id="IPR037069">
    <property type="entry name" value="AcylCoA_DH/ox_N_sf"/>
</dbReference>
<sequence length="85" mass="9543">MALPEGALRPVTTKPPEIAEDHLIYTQEHFALKEALRKLIDQEINPYVDQWEAEGTFPAHKIFKILGNAGFLGVNKPVGKLINLH</sequence>
<evidence type="ECO:0000313" key="2">
    <source>
        <dbReference type="EMBL" id="MED6279807.1"/>
    </source>
</evidence>
<feature type="domain" description="Acyl-CoA dehydrogenase/oxidase N-terminal" evidence="1">
    <location>
        <begin position="26"/>
        <end position="77"/>
    </location>
</feature>
<dbReference type="Proteomes" id="UP001352852">
    <property type="component" value="Unassembled WGS sequence"/>
</dbReference>
<name>A0ABU7DXN6_9TELE</name>
<dbReference type="InterPro" id="IPR013786">
    <property type="entry name" value="AcylCoA_DH/ox_N"/>
</dbReference>
<reference evidence="2 3" key="1">
    <citation type="submission" date="2021-06" db="EMBL/GenBank/DDBJ databases">
        <authorList>
            <person name="Palmer J.M."/>
        </authorList>
    </citation>
    <scope>NUCLEOTIDE SEQUENCE [LARGE SCALE GENOMIC DNA]</scope>
    <source>
        <strain evidence="2 3">CL_MEX2019</strain>
        <tissue evidence="2">Muscle</tissue>
    </source>
</reference>
<keyword evidence="3" id="KW-1185">Reference proteome</keyword>
<dbReference type="InterPro" id="IPR009100">
    <property type="entry name" value="AcylCoA_DH/oxidase_NM_dom_sf"/>
</dbReference>
<proteinExistence type="predicted"/>
<dbReference type="SUPFAM" id="SSF56645">
    <property type="entry name" value="Acyl-CoA dehydrogenase NM domain-like"/>
    <property type="match status" value="1"/>
</dbReference>
<evidence type="ECO:0000259" key="1">
    <source>
        <dbReference type="Pfam" id="PF02771"/>
    </source>
</evidence>
<comment type="caution">
    <text evidence="2">The sequence shown here is derived from an EMBL/GenBank/DDBJ whole genome shotgun (WGS) entry which is preliminary data.</text>
</comment>
<accession>A0ABU7DXN6</accession>